<keyword evidence="1" id="KW-0596">Phosphopantetheine</keyword>
<feature type="region of interest" description="Disordered" evidence="6">
    <location>
        <begin position="442"/>
        <end position="464"/>
    </location>
</feature>
<feature type="domain" description="Carrier" evidence="7">
    <location>
        <begin position="363"/>
        <end position="438"/>
    </location>
</feature>
<evidence type="ECO:0000259" key="7">
    <source>
        <dbReference type="PROSITE" id="PS50075"/>
    </source>
</evidence>
<dbReference type="PROSITE" id="PS52004">
    <property type="entry name" value="KS3_2"/>
    <property type="match status" value="1"/>
</dbReference>
<gene>
    <name evidence="9" type="ORF">RM812_41400</name>
</gene>
<dbReference type="InterPro" id="IPR016039">
    <property type="entry name" value="Thiolase-like"/>
</dbReference>
<keyword evidence="2" id="KW-0597">Phosphoprotein</keyword>
<comment type="caution">
    <text evidence="9">The sequence shown here is derived from an EMBL/GenBank/DDBJ whole genome shotgun (WGS) entry which is preliminary data.</text>
</comment>
<dbReference type="Pfam" id="PF02801">
    <property type="entry name" value="Ketoacyl-synt_C"/>
    <property type="match status" value="1"/>
</dbReference>
<keyword evidence="5" id="KW-0012">Acyltransferase</keyword>
<dbReference type="Pfam" id="PF08659">
    <property type="entry name" value="KR"/>
    <property type="match status" value="1"/>
</dbReference>
<dbReference type="InterPro" id="IPR050091">
    <property type="entry name" value="PKS_NRPS_Biosynth_Enz"/>
</dbReference>
<name>A0ABU3B267_9ACTN</name>
<dbReference type="PROSITE" id="PS00606">
    <property type="entry name" value="KS3_1"/>
    <property type="match status" value="1"/>
</dbReference>
<dbReference type="PANTHER" id="PTHR43775:SF51">
    <property type="entry name" value="INACTIVE PHENOLPHTHIOCEROL SYNTHESIS POLYKETIDE SYNTHASE TYPE I PKS1-RELATED"/>
    <property type="match status" value="1"/>
</dbReference>
<dbReference type="SMART" id="SM01294">
    <property type="entry name" value="PKS_PP_betabranch"/>
    <property type="match status" value="1"/>
</dbReference>
<dbReference type="InterPro" id="IPR057326">
    <property type="entry name" value="KR_dom"/>
</dbReference>
<dbReference type="Gene3D" id="3.40.47.10">
    <property type="match status" value="1"/>
</dbReference>
<dbReference type="CDD" id="cd08952">
    <property type="entry name" value="KR_1_SDR_x"/>
    <property type="match status" value="1"/>
</dbReference>
<dbReference type="InterPro" id="IPR014030">
    <property type="entry name" value="Ketoacyl_synth_N"/>
</dbReference>
<dbReference type="PROSITE" id="PS50075">
    <property type="entry name" value="CARRIER"/>
    <property type="match status" value="1"/>
</dbReference>
<evidence type="ECO:0000256" key="2">
    <source>
        <dbReference type="ARBA" id="ARBA00022553"/>
    </source>
</evidence>
<dbReference type="Gene3D" id="3.40.50.720">
    <property type="entry name" value="NAD(P)-binding Rossmann-like Domain"/>
    <property type="match status" value="1"/>
</dbReference>
<organism evidence="9 10">
    <name type="scientific">Streptomyces lancefieldiae</name>
    <dbReference type="NCBI Taxonomy" id="3075520"/>
    <lineage>
        <taxon>Bacteria</taxon>
        <taxon>Bacillati</taxon>
        <taxon>Actinomycetota</taxon>
        <taxon>Actinomycetes</taxon>
        <taxon>Kitasatosporales</taxon>
        <taxon>Streptomycetaceae</taxon>
        <taxon>Streptomyces</taxon>
    </lineage>
</organism>
<dbReference type="PANTHER" id="PTHR43775">
    <property type="entry name" value="FATTY ACID SYNTHASE"/>
    <property type="match status" value="1"/>
</dbReference>
<proteinExistence type="predicted"/>
<evidence type="ECO:0000256" key="6">
    <source>
        <dbReference type="SAM" id="MobiDB-lite"/>
    </source>
</evidence>
<protein>
    <submittedName>
        <fullName evidence="9">Type I polyketide synthase</fullName>
    </submittedName>
</protein>
<evidence type="ECO:0000256" key="1">
    <source>
        <dbReference type="ARBA" id="ARBA00022450"/>
    </source>
</evidence>
<keyword evidence="10" id="KW-1185">Reference proteome</keyword>
<dbReference type="Pfam" id="PF00550">
    <property type="entry name" value="PP-binding"/>
    <property type="match status" value="1"/>
</dbReference>
<dbReference type="SUPFAM" id="SSF53901">
    <property type="entry name" value="Thiolase-like"/>
    <property type="match status" value="1"/>
</dbReference>
<evidence type="ECO:0000313" key="9">
    <source>
        <dbReference type="EMBL" id="MDT0616541.1"/>
    </source>
</evidence>
<dbReference type="InterPro" id="IPR014031">
    <property type="entry name" value="Ketoacyl_synth_C"/>
</dbReference>
<dbReference type="InterPro" id="IPR036291">
    <property type="entry name" value="NAD(P)-bd_dom_sf"/>
</dbReference>
<dbReference type="SUPFAM" id="SSF51735">
    <property type="entry name" value="NAD(P)-binding Rossmann-fold domains"/>
    <property type="match status" value="2"/>
</dbReference>
<keyword evidence="4" id="KW-0511">Multifunctional enzyme</keyword>
<dbReference type="CDD" id="cd00833">
    <property type="entry name" value="PKS"/>
    <property type="match status" value="1"/>
</dbReference>
<dbReference type="Proteomes" id="UP001180724">
    <property type="component" value="Unassembled WGS sequence"/>
</dbReference>
<dbReference type="SMART" id="SM00823">
    <property type="entry name" value="PKS_PP"/>
    <property type="match status" value="1"/>
</dbReference>
<evidence type="ECO:0000256" key="4">
    <source>
        <dbReference type="ARBA" id="ARBA00023268"/>
    </source>
</evidence>
<dbReference type="SMART" id="SM00822">
    <property type="entry name" value="PKS_KR"/>
    <property type="match status" value="1"/>
</dbReference>
<dbReference type="RefSeq" id="WP_311586069.1">
    <property type="nucleotide sequence ID" value="NZ_JAVRFH010000184.1"/>
</dbReference>
<dbReference type="InterPro" id="IPR020841">
    <property type="entry name" value="PKS_Beta-ketoAc_synthase_dom"/>
</dbReference>
<feature type="domain" description="Ketosynthase family 3 (KS3)" evidence="8">
    <location>
        <begin position="463"/>
        <end position="778"/>
    </location>
</feature>
<dbReference type="InterPro" id="IPR013968">
    <property type="entry name" value="PKS_KR"/>
</dbReference>
<dbReference type="InterPro" id="IPR020806">
    <property type="entry name" value="PKS_PP-bd"/>
</dbReference>
<dbReference type="InterPro" id="IPR009081">
    <property type="entry name" value="PP-bd_ACP"/>
</dbReference>
<evidence type="ECO:0000259" key="8">
    <source>
        <dbReference type="PROSITE" id="PS52004"/>
    </source>
</evidence>
<dbReference type="SUPFAM" id="SSF47336">
    <property type="entry name" value="ACP-like"/>
    <property type="match status" value="1"/>
</dbReference>
<reference evidence="9" key="1">
    <citation type="submission" date="2024-05" db="EMBL/GenBank/DDBJ databases">
        <title>30 novel species of actinomycetes from the DSMZ collection.</title>
        <authorList>
            <person name="Nouioui I."/>
        </authorList>
    </citation>
    <scope>NUCLEOTIDE SEQUENCE</scope>
    <source>
        <strain evidence="9">DSM 40712</strain>
    </source>
</reference>
<accession>A0ABU3B267</accession>
<keyword evidence="3" id="KW-0808">Transferase</keyword>
<dbReference type="InterPro" id="IPR018201">
    <property type="entry name" value="Ketoacyl_synth_AS"/>
</dbReference>
<sequence>MPETAGAHLWALGRVAALEIPDRWGGLIDLPADADARSVGLAVRALAAGIAAGEDQLAVRPSGAYGRRLVRATARRGRKDWRPRDTVLLAGDLDAVGEPLTRWLLTDGADRVVLADPTLTELPAALSDVAQRVTTAAAPDLADREVLAALVTEYTPAMVVVVPPAVELAPLESTSPADLAAAFAAKSATAAHFDALLDGPRVPELVLISSVAGIWGGARQGAYAVGAAHLDALAARRRARGLPAVSVAWTPWAGSVTADGSAAESLRQYGIAPLEPQAALAELNRALGSGAGNAAVADVDWERFLASFTSVRPSVLFDELPEVRRLREAEAAAMADQAARIGAAGGTELARSLRDKPRNAQRKALLELVTAHVAAVLGEGAPGAIDQSRAFKEIGFTSMTAMELRNRLKEATGLTLPASLVFDHPHPRALADHLREELLGEDDAERTDSEPNAPSGPPPAGQDEPIAIIGMACRLPGDAGTPDELWELLETGRDAITGLPVNRGWDVAGLYDPDPDAAGRAYVREGGFLHDAGEFDAGFFGISPREALAMDPQQRIILELAWESFERAGLDPAGRRGSRTGVFMGTNGQHYMPLLQNGSESFDGYLGTGNSASVMSGRISYTLGLEGPALTVDTACSSSLVALHLAVRALRNGECDLALAGGATVMSTPEVLVEFSRQRAVAADGRCKAFSASADGFGPAEGAGVLLVERLSDAVRHGRRVLAVVRGSAVNQDGASNGLTAPNGPSQQRVIREALADARLGVGDVDVVEAHGTGTRLG</sequence>
<evidence type="ECO:0000256" key="3">
    <source>
        <dbReference type="ARBA" id="ARBA00022679"/>
    </source>
</evidence>
<dbReference type="Gene3D" id="1.10.1200.10">
    <property type="entry name" value="ACP-like"/>
    <property type="match status" value="1"/>
</dbReference>
<dbReference type="Pfam" id="PF00109">
    <property type="entry name" value="ketoacyl-synt"/>
    <property type="match status" value="1"/>
</dbReference>
<evidence type="ECO:0000256" key="5">
    <source>
        <dbReference type="ARBA" id="ARBA00023315"/>
    </source>
</evidence>
<dbReference type="SMART" id="SM00825">
    <property type="entry name" value="PKS_KS"/>
    <property type="match status" value="1"/>
</dbReference>
<feature type="non-terminal residue" evidence="9">
    <location>
        <position position="778"/>
    </location>
</feature>
<dbReference type="EMBL" id="JAVRFH010000184">
    <property type="protein sequence ID" value="MDT0616541.1"/>
    <property type="molecule type" value="Genomic_DNA"/>
</dbReference>
<evidence type="ECO:0000313" key="10">
    <source>
        <dbReference type="Proteomes" id="UP001180724"/>
    </source>
</evidence>
<dbReference type="InterPro" id="IPR036736">
    <property type="entry name" value="ACP-like_sf"/>
</dbReference>